<evidence type="ECO:0000259" key="1">
    <source>
        <dbReference type="PROSITE" id="PS50191"/>
    </source>
</evidence>
<dbReference type="AlphaFoldDB" id="A0A2J8ABL7"/>
<sequence>MAAAGEEAVAAVLAELEKLGGELSEPQRAACDAPMVRRYLAARGGSVQKAARMLLATLKWREEFGFGTLSIAEFSGTASLQSGRMYVAGNDPSGKSVLVTRKRADAFQPSESASYLRYLAFTLETCARAMQGGQEKWVWLMDMRGYSRANSPPLGVSMATLRILADHFPERLHRCFFIDAPSIFSFLFNALWPFVDPVTRGKIVFINSKEHSKHVDAVAAAGSDSTQREEALRLAADPADPDAFCNYIRWYCAPYDEAAFRTLLQRVGWQ</sequence>
<dbReference type="InterPro" id="IPR036273">
    <property type="entry name" value="CRAL/TRIO_N_dom_sf"/>
</dbReference>
<feature type="domain" description="CRAL-TRIO" evidence="1">
    <location>
        <begin position="87"/>
        <end position="216"/>
    </location>
</feature>
<proteinExistence type="predicted"/>
<dbReference type="InterPro" id="IPR001251">
    <property type="entry name" value="CRAL-TRIO_dom"/>
</dbReference>
<dbReference type="SUPFAM" id="SSF52087">
    <property type="entry name" value="CRAL/TRIO domain"/>
    <property type="match status" value="1"/>
</dbReference>
<evidence type="ECO:0000313" key="2">
    <source>
        <dbReference type="EMBL" id="PNH09922.1"/>
    </source>
</evidence>
<accession>A0A2J8ABL7</accession>
<comment type="caution">
    <text evidence="2">The sequence shown here is derived from an EMBL/GenBank/DDBJ whole genome shotgun (WGS) entry which is preliminary data.</text>
</comment>
<dbReference type="CDD" id="cd00170">
    <property type="entry name" value="SEC14"/>
    <property type="match status" value="1"/>
</dbReference>
<gene>
    <name evidence="2" type="ORF">TSOC_003422</name>
</gene>
<evidence type="ECO:0000313" key="3">
    <source>
        <dbReference type="Proteomes" id="UP000236333"/>
    </source>
</evidence>
<dbReference type="SMART" id="SM00516">
    <property type="entry name" value="SEC14"/>
    <property type="match status" value="1"/>
</dbReference>
<dbReference type="SUPFAM" id="SSF46938">
    <property type="entry name" value="CRAL/TRIO N-terminal domain"/>
    <property type="match status" value="1"/>
</dbReference>
<dbReference type="InterPro" id="IPR036865">
    <property type="entry name" value="CRAL-TRIO_dom_sf"/>
</dbReference>
<dbReference type="OrthoDB" id="75724at2759"/>
<dbReference type="PANTHER" id="PTHR47104">
    <property type="entry name" value="SEC14P-LIKE PHOSPHATIDYLINOSITOL TRANSFER FAMILY PROTEIN"/>
    <property type="match status" value="1"/>
</dbReference>
<reference evidence="2 3" key="1">
    <citation type="journal article" date="2017" name="Mol. Biol. Evol.">
        <title>The 4-celled Tetrabaena socialis nuclear genome reveals the essential components for genetic control of cell number at the origin of multicellularity in the volvocine lineage.</title>
        <authorList>
            <person name="Featherston J."/>
            <person name="Arakaki Y."/>
            <person name="Hanschen E.R."/>
            <person name="Ferris P.J."/>
            <person name="Michod R.E."/>
            <person name="Olson B.J.S.C."/>
            <person name="Nozaki H."/>
            <person name="Durand P.M."/>
        </authorList>
    </citation>
    <scope>NUCLEOTIDE SEQUENCE [LARGE SCALE GENOMIC DNA]</scope>
    <source>
        <strain evidence="2 3">NIES-571</strain>
    </source>
</reference>
<dbReference type="Proteomes" id="UP000236333">
    <property type="component" value="Unassembled WGS sequence"/>
</dbReference>
<dbReference type="EMBL" id="PGGS01000073">
    <property type="protein sequence ID" value="PNH09922.1"/>
    <property type="molecule type" value="Genomic_DNA"/>
</dbReference>
<name>A0A2J8ABL7_9CHLO</name>
<dbReference type="Gene3D" id="3.40.525.10">
    <property type="entry name" value="CRAL-TRIO lipid binding domain"/>
    <property type="match status" value="1"/>
</dbReference>
<protein>
    <submittedName>
        <fullName evidence="2">Random slug protein 5</fullName>
    </submittedName>
</protein>
<dbReference type="PANTHER" id="PTHR47104:SF1">
    <property type="entry name" value="SEC14P-LIKE PHOSPHATIDYLINOSITOL TRANSFER FAMILY PROTEIN"/>
    <property type="match status" value="1"/>
</dbReference>
<organism evidence="2 3">
    <name type="scientific">Tetrabaena socialis</name>
    <dbReference type="NCBI Taxonomy" id="47790"/>
    <lineage>
        <taxon>Eukaryota</taxon>
        <taxon>Viridiplantae</taxon>
        <taxon>Chlorophyta</taxon>
        <taxon>core chlorophytes</taxon>
        <taxon>Chlorophyceae</taxon>
        <taxon>CS clade</taxon>
        <taxon>Chlamydomonadales</taxon>
        <taxon>Tetrabaenaceae</taxon>
        <taxon>Tetrabaena</taxon>
    </lineage>
</organism>
<dbReference type="Pfam" id="PF00650">
    <property type="entry name" value="CRAL_TRIO"/>
    <property type="match status" value="1"/>
</dbReference>
<dbReference type="PROSITE" id="PS50191">
    <property type="entry name" value="CRAL_TRIO"/>
    <property type="match status" value="1"/>
</dbReference>
<keyword evidence="3" id="KW-1185">Reference proteome</keyword>